<evidence type="ECO:0000256" key="2">
    <source>
        <dbReference type="ARBA" id="ARBA00022737"/>
    </source>
</evidence>
<feature type="domain" description="Myb-like" evidence="5">
    <location>
        <begin position="9"/>
        <end position="61"/>
    </location>
</feature>
<feature type="domain" description="HTH myb-type" evidence="6">
    <location>
        <begin position="62"/>
        <end position="116"/>
    </location>
</feature>
<dbReference type="AlphaFoldDB" id="A0A7J6E8Z9"/>
<comment type="subcellular location">
    <subcellularLocation>
        <location evidence="1">Nucleus</location>
    </subcellularLocation>
</comment>
<accession>A0A803QYV8</accession>
<keyword evidence="2" id="KW-0677">Repeat</keyword>
<dbReference type="EMBL" id="UZAU01000261">
    <property type="status" value="NOT_ANNOTATED_CDS"/>
    <property type="molecule type" value="Genomic_DNA"/>
</dbReference>
<accession>A0A7J6E8Z9</accession>
<dbReference type="FunFam" id="1.10.10.60:FF:000001">
    <property type="entry name" value="MYB-related transcription factor"/>
    <property type="match status" value="1"/>
</dbReference>
<keyword evidence="4" id="KW-0539">Nucleus</keyword>
<evidence type="ECO:0000256" key="1">
    <source>
        <dbReference type="ARBA" id="ARBA00004123"/>
    </source>
</evidence>
<dbReference type="InterPro" id="IPR001005">
    <property type="entry name" value="SANT/Myb"/>
</dbReference>
<reference evidence="8 10" key="1">
    <citation type="submission" date="2018-11" db="EMBL/GenBank/DDBJ databases">
        <authorList>
            <person name="Grassa J C."/>
        </authorList>
    </citation>
    <scope>NUCLEOTIDE SEQUENCE [LARGE SCALE GENOMIC DNA]</scope>
</reference>
<dbReference type="InterPro" id="IPR009057">
    <property type="entry name" value="Homeodomain-like_sf"/>
</dbReference>
<evidence type="ECO:0000259" key="6">
    <source>
        <dbReference type="PROSITE" id="PS51294"/>
    </source>
</evidence>
<reference evidence="8" key="3">
    <citation type="submission" date="2021-03" db="UniProtKB">
        <authorList>
            <consortium name="EnsemblPlants"/>
        </authorList>
    </citation>
    <scope>IDENTIFICATION</scope>
</reference>
<dbReference type="SUPFAM" id="SSF46689">
    <property type="entry name" value="Homeodomain-like"/>
    <property type="match status" value="1"/>
</dbReference>
<evidence type="ECO:0000313" key="8">
    <source>
        <dbReference type="EnsemblPlants" id="cds.novel_model_3046_5bd9a17a"/>
    </source>
</evidence>
<dbReference type="PANTHER" id="PTHR10641:SF1328">
    <property type="entry name" value="TRANSCRIPTION FACTOR MYB34"/>
    <property type="match status" value="1"/>
</dbReference>
<dbReference type="OrthoDB" id="2143914at2759"/>
<sequence length="413" mass="45137">MGRSPCCNVQGLKKGAWTPEEDQKLLSYIQQHGEGGWRSLPQKAGLSRCGKSCRLRWANYLRPDIKRGAFSPEEELTIVRLHSVLGNRWSAIAKNLPKRTDNEIKNHWNTRLKKCLIESAAYHHQNYNSSSTTSTIHLKKNDGTDPAKSIGSNTSTTTSAHLLLNELAASPKLKSSNNSLALLLSQPYRAGNGDGDVEGARHKKVLNSVTVLNKLATTCLKHNELPNCTIHDTLKTVLSKSCAPSCDAAKHSKSSSISIPIIEIPNKCSTVMESTKEGNGSILDQEAKYVNPATSPRVIVLNEMASKLAQVKRRCPALLNKSTDLVASGVVTESNGSSPALQIPGPAESPVSRNDLWLLHDIGFRTRGVSSEETPGAKDELKYVTFSELGDELDQVDQFMRNLMSNFGDDLIN</sequence>
<dbReference type="InterPro" id="IPR017930">
    <property type="entry name" value="Myb_dom"/>
</dbReference>
<dbReference type="PROSITE" id="PS51294">
    <property type="entry name" value="HTH_MYB"/>
    <property type="match status" value="2"/>
</dbReference>
<dbReference type="GO" id="GO:0003677">
    <property type="term" value="F:DNA binding"/>
    <property type="evidence" value="ECO:0007669"/>
    <property type="project" value="UniProtKB-KW"/>
</dbReference>
<gene>
    <name evidence="8" type="primary">LOC115708954</name>
    <name evidence="7" type="ORF">F8388_026549</name>
</gene>
<dbReference type="EnsemblPlants" id="novel_model_3046_5bd9a17a">
    <property type="protein sequence ID" value="cds.novel_model_3046_5bd9a17a"/>
    <property type="gene ID" value="novel_gene_1630_5bd9a17a"/>
</dbReference>
<dbReference type="EMBL" id="JAATIP010000276">
    <property type="protein sequence ID" value="KAF4354754.1"/>
    <property type="molecule type" value="Genomic_DNA"/>
</dbReference>
<dbReference type="PROSITE" id="PS50090">
    <property type="entry name" value="MYB_LIKE"/>
    <property type="match status" value="2"/>
</dbReference>
<feature type="domain" description="HTH myb-type" evidence="6">
    <location>
        <begin position="12"/>
        <end position="61"/>
    </location>
</feature>
<dbReference type="Gene3D" id="1.10.10.60">
    <property type="entry name" value="Homeodomain-like"/>
    <property type="match status" value="2"/>
</dbReference>
<evidence type="ECO:0000256" key="3">
    <source>
        <dbReference type="ARBA" id="ARBA00023125"/>
    </source>
</evidence>
<organism evidence="7 9">
    <name type="scientific">Cannabis sativa</name>
    <name type="common">Hemp</name>
    <name type="synonym">Marijuana</name>
    <dbReference type="NCBI Taxonomy" id="3483"/>
    <lineage>
        <taxon>Eukaryota</taxon>
        <taxon>Viridiplantae</taxon>
        <taxon>Streptophyta</taxon>
        <taxon>Embryophyta</taxon>
        <taxon>Tracheophyta</taxon>
        <taxon>Spermatophyta</taxon>
        <taxon>Magnoliopsida</taxon>
        <taxon>eudicotyledons</taxon>
        <taxon>Gunneridae</taxon>
        <taxon>Pentapetalae</taxon>
        <taxon>rosids</taxon>
        <taxon>fabids</taxon>
        <taxon>Rosales</taxon>
        <taxon>Cannabaceae</taxon>
        <taxon>Cannabis</taxon>
    </lineage>
</organism>
<proteinExistence type="predicted"/>
<evidence type="ECO:0000256" key="4">
    <source>
        <dbReference type="ARBA" id="ARBA00023242"/>
    </source>
</evidence>
<dbReference type="PANTHER" id="PTHR10641">
    <property type="entry name" value="MYB FAMILY TRANSCRIPTION FACTOR"/>
    <property type="match status" value="1"/>
</dbReference>
<dbReference type="Gramene" id="novel_model_3046_5bd9a17a">
    <property type="protein sequence ID" value="cds.novel_model_3046_5bd9a17a"/>
    <property type="gene ID" value="novel_gene_1630_5bd9a17a"/>
</dbReference>
<dbReference type="SMART" id="SM00717">
    <property type="entry name" value="SANT"/>
    <property type="match status" value="2"/>
</dbReference>
<dbReference type="Pfam" id="PF00249">
    <property type="entry name" value="Myb_DNA-binding"/>
    <property type="match status" value="2"/>
</dbReference>
<feature type="domain" description="Myb-like" evidence="5">
    <location>
        <begin position="62"/>
        <end position="112"/>
    </location>
</feature>
<evidence type="ECO:0000313" key="10">
    <source>
        <dbReference type="Proteomes" id="UP000596661"/>
    </source>
</evidence>
<dbReference type="CDD" id="cd00167">
    <property type="entry name" value="SANT"/>
    <property type="match status" value="2"/>
</dbReference>
<evidence type="ECO:0000313" key="9">
    <source>
        <dbReference type="Proteomes" id="UP000525078"/>
    </source>
</evidence>
<reference evidence="7 9" key="2">
    <citation type="journal article" date="2020" name="bioRxiv">
        <title>Sequence and annotation of 42 cannabis genomes reveals extensive copy number variation in cannabinoid synthesis and pathogen resistance genes.</title>
        <authorList>
            <person name="Mckernan K.J."/>
            <person name="Helbert Y."/>
            <person name="Kane L.T."/>
            <person name="Ebling H."/>
            <person name="Zhang L."/>
            <person name="Liu B."/>
            <person name="Eaton Z."/>
            <person name="Mclaughlin S."/>
            <person name="Kingan S."/>
            <person name="Baybayan P."/>
            <person name="Concepcion G."/>
            <person name="Jordan M."/>
            <person name="Riva A."/>
            <person name="Barbazuk W."/>
            <person name="Harkins T."/>
        </authorList>
    </citation>
    <scope>NUCLEOTIDE SEQUENCE [LARGE SCALE GENOMIC DNA]</scope>
    <source>
        <strain evidence="9">cv. Jamaican Lion 4</strain>
        <strain evidence="7">Mother</strain>
        <tissue evidence="7">Leaf</tissue>
    </source>
</reference>
<keyword evidence="3" id="KW-0238">DNA-binding</keyword>
<dbReference type="Proteomes" id="UP000525078">
    <property type="component" value="Unassembled WGS sequence"/>
</dbReference>
<protein>
    <submittedName>
        <fullName evidence="7 8">Uncharacterized protein</fullName>
    </submittedName>
</protein>
<name>A0A7J6E8Z9_CANSA</name>
<dbReference type="GO" id="GO:0005634">
    <property type="term" value="C:nucleus"/>
    <property type="evidence" value="ECO:0007669"/>
    <property type="project" value="UniProtKB-SubCell"/>
</dbReference>
<dbReference type="Proteomes" id="UP000596661">
    <property type="component" value="Chromosome 3"/>
</dbReference>
<keyword evidence="10" id="KW-1185">Reference proteome</keyword>
<dbReference type="InterPro" id="IPR015495">
    <property type="entry name" value="Myb_TF_plants"/>
</dbReference>
<evidence type="ECO:0000259" key="5">
    <source>
        <dbReference type="PROSITE" id="PS50090"/>
    </source>
</evidence>
<evidence type="ECO:0000313" key="7">
    <source>
        <dbReference type="EMBL" id="KAF4354754.1"/>
    </source>
</evidence>